<dbReference type="CDD" id="cd18724">
    <property type="entry name" value="PIN_LabA-like"/>
    <property type="match status" value="1"/>
</dbReference>
<dbReference type="GO" id="GO:0031267">
    <property type="term" value="F:small GTPase binding"/>
    <property type="evidence" value="ECO:0007669"/>
    <property type="project" value="TreeGrafter"/>
</dbReference>
<evidence type="ECO:0000313" key="2">
    <source>
        <dbReference type="EMBL" id="KAJ5086864.1"/>
    </source>
</evidence>
<evidence type="ECO:0008006" key="4">
    <source>
        <dbReference type="Google" id="ProtNLM"/>
    </source>
</evidence>
<proteinExistence type="predicted"/>
<dbReference type="Gene3D" id="3.40.50.1010">
    <property type="entry name" value="5'-nuclease"/>
    <property type="match status" value="1"/>
</dbReference>
<dbReference type="RefSeq" id="XP_056508989.1">
    <property type="nucleotide sequence ID" value="XM_056658696.1"/>
</dbReference>
<dbReference type="GeneID" id="81397865"/>
<reference evidence="2" key="2">
    <citation type="journal article" date="2023" name="IMA Fungus">
        <title>Comparative genomic study of the Penicillium genus elucidates a diverse pangenome and 15 lateral gene transfer events.</title>
        <authorList>
            <person name="Petersen C."/>
            <person name="Sorensen T."/>
            <person name="Nielsen M.R."/>
            <person name="Sondergaard T.E."/>
            <person name="Sorensen J.L."/>
            <person name="Fitzpatrick D.A."/>
            <person name="Frisvad J.C."/>
            <person name="Nielsen K.L."/>
        </authorList>
    </citation>
    <scope>NUCLEOTIDE SEQUENCE</scope>
    <source>
        <strain evidence="2">IBT 34128</strain>
    </source>
</reference>
<dbReference type="GO" id="GO:0005634">
    <property type="term" value="C:nucleus"/>
    <property type="evidence" value="ECO:0007669"/>
    <property type="project" value="TreeGrafter"/>
</dbReference>
<dbReference type="GO" id="GO:0006606">
    <property type="term" value="P:protein import into nucleus"/>
    <property type="evidence" value="ECO:0007669"/>
    <property type="project" value="TreeGrafter"/>
</dbReference>
<feature type="compositionally biased region" description="Polar residues" evidence="1">
    <location>
        <begin position="147"/>
        <end position="163"/>
    </location>
</feature>
<dbReference type="InterPro" id="IPR007681">
    <property type="entry name" value="Mog1"/>
</dbReference>
<gene>
    <name evidence="2" type="ORF">NUU61_008171</name>
</gene>
<feature type="compositionally biased region" description="Polar residues" evidence="1">
    <location>
        <begin position="120"/>
        <end position="139"/>
    </location>
</feature>
<dbReference type="OrthoDB" id="5590473at2759"/>
<reference evidence="2" key="1">
    <citation type="submission" date="2022-11" db="EMBL/GenBank/DDBJ databases">
        <authorList>
            <person name="Petersen C."/>
        </authorList>
    </citation>
    <scope>NUCLEOTIDE SEQUENCE</scope>
    <source>
        <strain evidence="2">IBT 34128</strain>
    </source>
</reference>
<dbReference type="Proteomes" id="UP001141434">
    <property type="component" value="Unassembled WGS sequence"/>
</dbReference>
<dbReference type="GO" id="GO:0005085">
    <property type="term" value="F:guanyl-nucleotide exchange factor activity"/>
    <property type="evidence" value="ECO:0007669"/>
    <property type="project" value="TreeGrafter"/>
</dbReference>
<evidence type="ECO:0000313" key="3">
    <source>
        <dbReference type="Proteomes" id="UP001141434"/>
    </source>
</evidence>
<feature type="compositionally biased region" description="Polar residues" evidence="1">
    <location>
        <begin position="186"/>
        <end position="198"/>
    </location>
</feature>
<feature type="region of interest" description="Disordered" evidence="1">
    <location>
        <begin position="93"/>
        <end position="253"/>
    </location>
</feature>
<accession>A0A9W9JYR7</accession>
<dbReference type="EMBL" id="JAPMSZ010000010">
    <property type="protein sequence ID" value="KAJ5086864.1"/>
    <property type="molecule type" value="Genomic_DNA"/>
</dbReference>
<dbReference type="PANTHER" id="PTHR15837:SF5">
    <property type="entry name" value="NYN DOMAIN-CONTAINING PROTEIN"/>
    <property type="match status" value="1"/>
</dbReference>
<organism evidence="2 3">
    <name type="scientific">Penicillium alfredii</name>
    <dbReference type="NCBI Taxonomy" id="1506179"/>
    <lineage>
        <taxon>Eukaryota</taxon>
        <taxon>Fungi</taxon>
        <taxon>Dikarya</taxon>
        <taxon>Ascomycota</taxon>
        <taxon>Pezizomycotina</taxon>
        <taxon>Eurotiomycetes</taxon>
        <taxon>Eurotiomycetidae</taxon>
        <taxon>Eurotiales</taxon>
        <taxon>Aspergillaceae</taxon>
        <taxon>Penicillium</taxon>
    </lineage>
</organism>
<sequence length="565" mass="61484">MLATESAESSSNWDFTPVLDLLRSPTYSGASPPLGVRPSKSTVPTPCPEGQLGEDVGDSVGSRTRDVNSQRSYPRLGDFSSLWDLLERVPAPATETAMQHRPSVSQPTAGPPPAVAILKRSSQGGASTVHSPTELSSHTPPKPIPISDTSKPRLSTDTITGRSSRPYAQPEAITILKRASDHQATSKDSTVEFNSPRTPTKPIPGRDGSEDTPRAKPKSRAGGKNTQIQHSKEALSSESSAEPDSDSNTVIFDPPISKKSGALAFVPSQLGTSDAKLSHYETPPSSYDELDSALNSDTIKSFKASGTTRVRPTVYKSASERRVGLMTKLLTDFPEYAKLVSQVGRAGVSPKSSVNSRPIHVFVDMSNIMVGFHDSVKVSRNIPITTRIRRLHISYSNFSLIMERGRPATKRVLVGSDRLPSIDEAETLGYEANILDRVHKLKHATPRPPKTRNGGLGGPETVQASGERWVEQGVDEILHLKILESLLDTDEPATIVLATGDAAAAEYSGGFMRMVERALQRGWIVELVSFSQVTSYAYRKKEFRAKWGGHFRMIELDAYIEELFD</sequence>
<protein>
    <recommendedName>
        <fullName evidence="4">NYN domain-containing protein</fullName>
    </recommendedName>
</protein>
<name>A0A9W9JYR7_9EURO</name>
<dbReference type="PANTHER" id="PTHR15837">
    <property type="entry name" value="RAN GUANINE NUCLEOTIDE RELEASE FACTOR"/>
    <property type="match status" value="1"/>
</dbReference>
<keyword evidence="3" id="KW-1185">Reference proteome</keyword>
<comment type="caution">
    <text evidence="2">The sequence shown here is derived from an EMBL/GenBank/DDBJ whole genome shotgun (WGS) entry which is preliminary data.</text>
</comment>
<dbReference type="AlphaFoldDB" id="A0A9W9JYR7"/>
<feature type="region of interest" description="Disordered" evidence="1">
    <location>
        <begin position="24"/>
        <end position="76"/>
    </location>
</feature>
<evidence type="ECO:0000256" key="1">
    <source>
        <dbReference type="SAM" id="MobiDB-lite"/>
    </source>
</evidence>